<keyword evidence="6" id="KW-0276">Fatty acid metabolism</keyword>
<evidence type="ECO:0000256" key="9">
    <source>
        <dbReference type="ARBA" id="ARBA00047337"/>
    </source>
</evidence>
<evidence type="ECO:0000256" key="1">
    <source>
        <dbReference type="ARBA" id="ARBA00004496"/>
    </source>
</evidence>
<accession>T1K636</accession>
<dbReference type="EMBL" id="CAEY01001592">
    <property type="status" value="NOT_ANNOTATED_CDS"/>
    <property type="molecule type" value="Genomic_DNA"/>
</dbReference>
<comment type="similarity">
    <text evidence="2">Belongs to the AB hydrolase superfamily. AB hydrolase 2 family.</text>
</comment>
<sequence length="224" mass="24214">MAPGSNNVVIDAKDGNHTATIIFLHGLGDTGHGWAETFAAIKPSYCKLICPTAPAQPVTLNAGMIMPSWFDLMTLTHNGPEDAEGIAKASQSIIKIIEEEMSKHNIPAERILLGGFSQGGALSLHTGLRYSKPLAGILAFSCWLPLHKDYPDAFVQGNKEVPVLQCHGEADPLVPKMWGNMTADILKGFLKTFEFKVYRGMGHSSCNEELRDAAAFISKSLPPL</sequence>
<dbReference type="Gene3D" id="3.40.50.1820">
    <property type="entry name" value="alpha/beta hydrolase"/>
    <property type="match status" value="1"/>
</dbReference>
<evidence type="ECO:0000256" key="6">
    <source>
        <dbReference type="ARBA" id="ARBA00022832"/>
    </source>
</evidence>
<dbReference type="AlphaFoldDB" id="T1K636"/>
<dbReference type="GO" id="GO:0008474">
    <property type="term" value="F:palmitoyl-(protein) hydrolase activity"/>
    <property type="evidence" value="ECO:0007669"/>
    <property type="project" value="UniProtKB-EC"/>
</dbReference>
<dbReference type="GO" id="GO:0006631">
    <property type="term" value="P:fatty acid metabolic process"/>
    <property type="evidence" value="ECO:0007669"/>
    <property type="project" value="UniProtKB-KW"/>
</dbReference>
<dbReference type="HOGENOM" id="CLU_049413_3_5_1"/>
<name>T1K636_TETUR</name>
<comment type="catalytic activity">
    <reaction evidence="10">
        <text>1-hexadecanoyl-sn-glycero-3-phosphocholine + H2O = sn-glycerol 3-phosphocholine + hexadecanoate + H(+)</text>
        <dbReference type="Rhea" id="RHEA:40435"/>
        <dbReference type="ChEBI" id="CHEBI:7896"/>
        <dbReference type="ChEBI" id="CHEBI:15377"/>
        <dbReference type="ChEBI" id="CHEBI:15378"/>
        <dbReference type="ChEBI" id="CHEBI:16870"/>
        <dbReference type="ChEBI" id="CHEBI:72998"/>
    </reaction>
    <physiologicalReaction direction="left-to-right" evidence="10">
        <dbReference type="Rhea" id="RHEA:40436"/>
    </physiologicalReaction>
</comment>
<gene>
    <name evidence="12" type="primary">107360234</name>
</gene>
<evidence type="ECO:0000313" key="12">
    <source>
        <dbReference type="EnsemblMetazoa" id="tetur05g08480.1"/>
    </source>
</evidence>
<dbReference type="FunFam" id="3.40.50.1820:FF:000010">
    <property type="entry name" value="Acyl-protein thioesterase 2"/>
    <property type="match status" value="1"/>
</dbReference>
<protein>
    <recommendedName>
        <fullName evidence="3">palmitoyl-protein hydrolase</fullName>
        <ecNumber evidence="3">3.1.2.22</ecNumber>
    </recommendedName>
    <alternativeName>
        <fullName evidence="8">Palmitoyl-protein hydrolase</fullName>
    </alternativeName>
</protein>
<dbReference type="EC" id="3.1.2.22" evidence="3"/>
<dbReference type="InterPro" id="IPR050565">
    <property type="entry name" value="LYPA1-2/EST-like"/>
</dbReference>
<evidence type="ECO:0000313" key="13">
    <source>
        <dbReference type="Proteomes" id="UP000015104"/>
    </source>
</evidence>
<proteinExistence type="inferred from homology"/>
<evidence type="ECO:0000256" key="3">
    <source>
        <dbReference type="ARBA" id="ARBA00012423"/>
    </source>
</evidence>
<dbReference type="Proteomes" id="UP000015104">
    <property type="component" value="Unassembled WGS sequence"/>
</dbReference>
<feature type="domain" description="Phospholipase/carboxylesterase/thioesterase" evidence="11">
    <location>
        <begin position="7"/>
        <end position="220"/>
    </location>
</feature>
<evidence type="ECO:0000256" key="4">
    <source>
        <dbReference type="ARBA" id="ARBA00022490"/>
    </source>
</evidence>
<keyword evidence="4" id="KW-0963">Cytoplasm</keyword>
<dbReference type="OrthoDB" id="2418081at2759"/>
<dbReference type="SUPFAM" id="SSF53474">
    <property type="entry name" value="alpha/beta-Hydrolases"/>
    <property type="match status" value="1"/>
</dbReference>
<dbReference type="KEGG" id="tut:107360234"/>
<dbReference type="EnsemblMetazoa" id="tetur05g08480.1">
    <property type="protein sequence ID" value="tetur05g08480.1"/>
    <property type="gene ID" value="tetur05g08480"/>
</dbReference>
<organism evidence="12 13">
    <name type="scientific">Tetranychus urticae</name>
    <name type="common">Two-spotted spider mite</name>
    <dbReference type="NCBI Taxonomy" id="32264"/>
    <lineage>
        <taxon>Eukaryota</taxon>
        <taxon>Metazoa</taxon>
        <taxon>Ecdysozoa</taxon>
        <taxon>Arthropoda</taxon>
        <taxon>Chelicerata</taxon>
        <taxon>Arachnida</taxon>
        <taxon>Acari</taxon>
        <taxon>Acariformes</taxon>
        <taxon>Trombidiformes</taxon>
        <taxon>Prostigmata</taxon>
        <taxon>Eleutherengona</taxon>
        <taxon>Raphignathae</taxon>
        <taxon>Tetranychoidea</taxon>
        <taxon>Tetranychidae</taxon>
        <taxon>Tetranychus</taxon>
    </lineage>
</organism>
<comment type="catalytic activity">
    <reaction evidence="9">
        <text>S-hexadecanoyl-L-cysteinyl-[protein] + H2O = L-cysteinyl-[protein] + hexadecanoate + H(+)</text>
        <dbReference type="Rhea" id="RHEA:19233"/>
        <dbReference type="Rhea" id="RHEA-COMP:10131"/>
        <dbReference type="Rhea" id="RHEA-COMP:11032"/>
        <dbReference type="ChEBI" id="CHEBI:7896"/>
        <dbReference type="ChEBI" id="CHEBI:15377"/>
        <dbReference type="ChEBI" id="CHEBI:15378"/>
        <dbReference type="ChEBI" id="CHEBI:29950"/>
        <dbReference type="ChEBI" id="CHEBI:74151"/>
        <dbReference type="EC" id="3.1.2.22"/>
    </reaction>
</comment>
<evidence type="ECO:0000256" key="5">
    <source>
        <dbReference type="ARBA" id="ARBA00022801"/>
    </source>
</evidence>
<dbReference type="PANTHER" id="PTHR10655:SF68">
    <property type="entry name" value="PALMITOYL-PROTEIN HYDROLASE"/>
    <property type="match status" value="1"/>
</dbReference>
<keyword evidence="5" id="KW-0378">Hydrolase</keyword>
<dbReference type="PANTHER" id="PTHR10655">
    <property type="entry name" value="LYSOPHOSPHOLIPASE-RELATED"/>
    <property type="match status" value="1"/>
</dbReference>
<evidence type="ECO:0000256" key="2">
    <source>
        <dbReference type="ARBA" id="ARBA00006499"/>
    </source>
</evidence>
<comment type="subcellular location">
    <subcellularLocation>
        <location evidence="1">Cytoplasm</location>
    </subcellularLocation>
</comment>
<evidence type="ECO:0000256" key="8">
    <source>
        <dbReference type="ARBA" id="ARBA00031195"/>
    </source>
</evidence>
<evidence type="ECO:0000256" key="7">
    <source>
        <dbReference type="ARBA" id="ARBA00023098"/>
    </source>
</evidence>
<dbReference type="STRING" id="32264.T1K636"/>
<keyword evidence="13" id="KW-1185">Reference proteome</keyword>
<dbReference type="eggNOG" id="KOG2112">
    <property type="taxonomic scope" value="Eukaryota"/>
</dbReference>
<dbReference type="GO" id="GO:0005737">
    <property type="term" value="C:cytoplasm"/>
    <property type="evidence" value="ECO:0007669"/>
    <property type="project" value="UniProtKB-SubCell"/>
</dbReference>
<keyword evidence="7" id="KW-0443">Lipid metabolism</keyword>
<reference evidence="12" key="2">
    <citation type="submission" date="2015-06" db="UniProtKB">
        <authorList>
            <consortium name="EnsemblMetazoa"/>
        </authorList>
    </citation>
    <scope>IDENTIFICATION</scope>
</reference>
<dbReference type="InterPro" id="IPR003140">
    <property type="entry name" value="PLipase/COase/thioEstase"/>
</dbReference>
<evidence type="ECO:0000259" key="11">
    <source>
        <dbReference type="Pfam" id="PF02230"/>
    </source>
</evidence>
<dbReference type="GO" id="GO:0052689">
    <property type="term" value="F:carboxylic ester hydrolase activity"/>
    <property type="evidence" value="ECO:0007669"/>
    <property type="project" value="TreeGrafter"/>
</dbReference>
<dbReference type="Pfam" id="PF02230">
    <property type="entry name" value="Abhydrolase_2"/>
    <property type="match status" value="1"/>
</dbReference>
<reference evidence="13" key="1">
    <citation type="submission" date="2011-08" db="EMBL/GenBank/DDBJ databases">
        <authorList>
            <person name="Rombauts S."/>
        </authorList>
    </citation>
    <scope>NUCLEOTIDE SEQUENCE</scope>
    <source>
        <strain evidence="13">London</strain>
    </source>
</reference>
<evidence type="ECO:0000256" key="10">
    <source>
        <dbReference type="ARBA" id="ARBA00048656"/>
    </source>
</evidence>
<dbReference type="OMA" id="WYDILAM"/>
<dbReference type="InterPro" id="IPR029058">
    <property type="entry name" value="AB_hydrolase_fold"/>
</dbReference>